<dbReference type="EMBL" id="CP159992">
    <property type="protein sequence ID" value="XCP96776.1"/>
    <property type="molecule type" value="Genomic_DNA"/>
</dbReference>
<evidence type="ECO:0000313" key="2">
    <source>
        <dbReference type="EMBL" id="XCP96776.1"/>
    </source>
</evidence>
<dbReference type="RefSeq" id="WP_366295309.1">
    <property type="nucleotide sequence ID" value="NZ_CP159992.1"/>
</dbReference>
<organism evidence="2">
    <name type="scientific">Paenibacillus sp. AN1007</name>
    <dbReference type="NCBI Taxonomy" id="3151385"/>
    <lineage>
        <taxon>Bacteria</taxon>
        <taxon>Bacillati</taxon>
        <taxon>Bacillota</taxon>
        <taxon>Bacilli</taxon>
        <taxon>Bacillales</taxon>
        <taxon>Paenibacillaceae</taxon>
        <taxon>Paenibacillus</taxon>
    </lineage>
</organism>
<feature type="transmembrane region" description="Helical" evidence="1">
    <location>
        <begin position="73"/>
        <end position="98"/>
    </location>
</feature>
<keyword evidence="1" id="KW-0812">Transmembrane</keyword>
<reference evidence="2" key="1">
    <citation type="submission" date="2024-05" db="EMBL/GenBank/DDBJ databases">
        <title>Draft genome assemblies of 36 bacteria isolated from hibernating arctic ground squirrels.</title>
        <authorList>
            <person name="McKee H."/>
            <person name="Mullen L."/>
            <person name="Drown D.M."/>
            <person name="Duddleston K.N."/>
        </authorList>
    </citation>
    <scope>NUCLEOTIDE SEQUENCE</scope>
    <source>
        <strain evidence="2">AN1007</strain>
    </source>
</reference>
<evidence type="ECO:0000256" key="1">
    <source>
        <dbReference type="SAM" id="Phobius"/>
    </source>
</evidence>
<protein>
    <submittedName>
        <fullName evidence="2">Uncharacterized protein</fullName>
    </submittedName>
</protein>
<proteinExistence type="predicted"/>
<feature type="transmembrane region" description="Helical" evidence="1">
    <location>
        <begin position="104"/>
        <end position="127"/>
    </location>
</feature>
<keyword evidence="1" id="KW-0472">Membrane</keyword>
<dbReference type="AlphaFoldDB" id="A0AAU8NII9"/>
<gene>
    <name evidence="2" type="ORF">ABXS70_08765</name>
</gene>
<accession>A0AAU8NII9</accession>
<feature type="transmembrane region" description="Helical" evidence="1">
    <location>
        <begin position="37"/>
        <end position="61"/>
    </location>
</feature>
<sequence length="247" mass="28180">MMVKRSNLLILDAIYLVCLVLISVISFTIFMDAFQTISFRINLVATYAAVTALWIYVRYVMKNMERFKRFVPGYAAVFIVLVIYLCCVICYTLFVGFADQGLRWFVLLHVVTAALAFIGCAVLLIFIRSTSQHEAIQQSSAADLNSIDKALKQLLFTMENHSESHLDKDRDSVKSIIELVKYSDPVTPASMQYTDRQILLDIELLNDELASMYSAGESVNKERLTKQIIRLKSHLEERNQQILNSKS</sequence>
<feature type="transmembrane region" description="Helical" evidence="1">
    <location>
        <begin position="7"/>
        <end position="31"/>
    </location>
</feature>
<name>A0AAU8NII9_9BACL</name>
<keyword evidence="1" id="KW-1133">Transmembrane helix</keyword>